<evidence type="ECO:0000313" key="10">
    <source>
        <dbReference type="Proteomes" id="UP000823633"/>
    </source>
</evidence>
<evidence type="ECO:0000256" key="4">
    <source>
        <dbReference type="ARBA" id="ARBA00022692"/>
    </source>
</evidence>
<dbReference type="PANTHER" id="PTHR33778">
    <property type="entry name" value="PROTEIN MGTC"/>
    <property type="match status" value="1"/>
</dbReference>
<comment type="similarity">
    <text evidence="2">Belongs to the MgtC/SapB family.</text>
</comment>
<dbReference type="GO" id="GO:0005886">
    <property type="term" value="C:plasma membrane"/>
    <property type="evidence" value="ECO:0007669"/>
    <property type="project" value="UniProtKB-SubCell"/>
</dbReference>
<comment type="subcellular location">
    <subcellularLocation>
        <location evidence="1">Cell membrane</location>
        <topology evidence="1">Multi-pass membrane protein</topology>
    </subcellularLocation>
</comment>
<keyword evidence="6 7" id="KW-0472">Membrane</keyword>
<accession>A0A9D9E7B2</accession>
<feature type="transmembrane region" description="Helical" evidence="7">
    <location>
        <begin position="71"/>
        <end position="90"/>
    </location>
</feature>
<organism evidence="9 10">
    <name type="scientific">Candidatus Aphodenecus pullistercoris</name>
    <dbReference type="NCBI Taxonomy" id="2840669"/>
    <lineage>
        <taxon>Bacteria</taxon>
        <taxon>Pseudomonadati</taxon>
        <taxon>Spirochaetota</taxon>
        <taxon>Spirochaetia</taxon>
        <taxon>Spirochaetales</taxon>
        <taxon>Candidatus Aphodenecus</taxon>
    </lineage>
</organism>
<evidence type="ECO:0000256" key="7">
    <source>
        <dbReference type="SAM" id="Phobius"/>
    </source>
</evidence>
<evidence type="ECO:0000256" key="1">
    <source>
        <dbReference type="ARBA" id="ARBA00004651"/>
    </source>
</evidence>
<evidence type="ECO:0000259" key="8">
    <source>
        <dbReference type="Pfam" id="PF02308"/>
    </source>
</evidence>
<protein>
    <submittedName>
        <fullName evidence="9">MgtC/SapB family protein</fullName>
    </submittedName>
</protein>
<evidence type="ECO:0000256" key="5">
    <source>
        <dbReference type="ARBA" id="ARBA00022989"/>
    </source>
</evidence>
<feature type="transmembrane region" description="Helical" evidence="7">
    <location>
        <begin position="122"/>
        <end position="139"/>
    </location>
</feature>
<gene>
    <name evidence="9" type="ORF">IAC42_00495</name>
</gene>
<dbReference type="InterPro" id="IPR049177">
    <property type="entry name" value="MgtC_SapB_SrpB_YhiD_N"/>
</dbReference>
<feature type="domain" description="MgtC/SapB/SrpB/YhiD N-terminal" evidence="8">
    <location>
        <begin position="17"/>
        <end position="138"/>
    </location>
</feature>
<evidence type="ECO:0000256" key="2">
    <source>
        <dbReference type="ARBA" id="ARBA00009298"/>
    </source>
</evidence>
<name>A0A9D9E7B2_9SPIR</name>
<feature type="transmembrane region" description="Helical" evidence="7">
    <location>
        <begin position="12"/>
        <end position="29"/>
    </location>
</feature>
<dbReference type="EMBL" id="JADIMU010000004">
    <property type="protein sequence ID" value="MBO8442228.1"/>
    <property type="molecule type" value="Genomic_DNA"/>
</dbReference>
<feature type="transmembrane region" description="Helical" evidence="7">
    <location>
        <begin position="41"/>
        <end position="59"/>
    </location>
</feature>
<dbReference type="AlphaFoldDB" id="A0A9D9E7B2"/>
<sequence length="225" mass="25010">MDKIRYLTDSAVVFRIVFSLVLGGILGLERGLKNRPAGLRTYILVCMGSCIVMMTNQYVYQVYDTGDPVRMAAQVISGIGFLGAGTIIVTRRNQIKGLTTAAGLWASACVGLSIGIGLYEVAVIGGLAIFVVLTLLNHWDFFIRSRARDVEAYIEIPEKMSFSYFLHETKMRGIMIRNVQADAEEPGTAGKFCFICTLRGMRRMEHSEMLKTLRTVSSEIYAEEI</sequence>
<evidence type="ECO:0000256" key="3">
    <source>
        <dbReference type="ARBA" id="ARBA00022475"/>
    </source>
</evidence>
<keyword evidence="5 7" id="KW-1133">Transmembrane helix</keyword>
<reference evidence="9" key="2">
    <citation type="journal article" date="2021" name="PeerJ">
        <title>Extensive microbial diversity within the chicken gut microbiome revealed by metagenomics and culture.</title>
        <authorList>
            <person name="Gilroy R."/>
            <person name="Ravi A."/>
            <person name="Getino M."/>
            <person name="Pursley I."/>
            <person name="Horton D.L."/>
            <person name="Alikhan N.F."/>
            <person name="Baker D."/>
            <person name="Gharbi K."/>
            <person name="Hall N."/>
            <person name="Watson M."/>
            <person name="Adriaenssens E.M."/>
            <person name="Foster-Nyarko E."/>
            <person name="Jarju S."/>
            <person name="Secka A."/>
            <person name="Antonio M."/>
            <person name="Oren A."/>
            <person name="Chaudhuri R.R."/>
            <person name="La Ragione R."/>
            <person name="Hildebrand F."/>
            <person name="Pallen M.J."/>
        </authorList>
    </citation>
    <scope>NUCLEOTIDE SEQUENCE</scope>
    <source>
        <strain evidence="9">11167</strain>
    </source>
</reference>
<dbReference type="InterPro" id="IPR003416">
    <property type="entry name" value="MgtC/SapB/SrpB/YhiD_fam"/>
</dbReference>
<feature type="transmembrane region" description="Helical" evidence="7">
    <location>
        <begin position="97"/>
        <end position="116"/>
    </location>
</feature>
<evidence type="ECO:0000256" key="6">
    <source>
        <dbReference type="ARBA" id="ARBA00023136"/>
    </source>
</evidence>
<dbReference type="Proteomes" id="UP000823633">
    <property type="component" value="Unassembled WGS sequence"/>
</dbReference>
<evidence type="ECO:0000313" key="9">
    <source>
        <dbReference type="EMBL" id="MBO8442228.1"/>
    </source>
</evidence>
<keyword evidence="4 7" id="KW-0812">Transmembrane</keyword>
<proteinExistence type="inferred from homology"/>
<keyword evidence="3" id="KW-1003">Cell membrane</keyword>
<reference evidence="9" key="1">
    <citation type="submission" date="2020-10" db="EMBL/GenBank/DDBJ databases">
        <authorList>
            <person name="Gilroy R."/>
        </authorList>
    </citation>
    <scope>NUCLEOTIDE SEQUENCE</scope>
    <source>
        <strain evidence="9">11167</strain>
    </source>
</reference>
<comment type="caution">
    <text evidence="9">The sequence shown here is derived from an EMBL/GenBank/DDBJ whole genome shotgun (WGS) entry which is preliminary data.</text>
</comment>
<dbReference type="PRINTS" id="PR01837">
    <property type="entry name" value="MGTCSAPBPROT"/>
</dbReference>
<dbReference type="PANTHER" id="PTHR33778:SF1">
    <property type="entry name" value="MAGNESIUM TRANSPORTER YHID-RELATED"/>
    <property type="match status" value="1"/>
</dbReference>
<dbReference type="Pfam" id="PF02308">
    <property type="entry name" value="MgtC"/>
    <property type="match status" value="1"/>
</dbReference>